<dbReference type="InterPro" id="IPR027640">
    <property type="entry name" value="Kinesin-like_fam"/>
</dbReference>
<sequence>MSCRRASLDRPRDTEGEHNRVQVFARARPPVAHEAGSAPVVDVNEVSRVVRVEHPSSSAVRLLAPAPVAEVCGDELGASLSEGAYSSGDDVGRAFAFDGVFGADSTQQGVFSQVGLPVLQACLQGVNGTILAYGQTGSGKTHSLLHQGQGSEEVGLLPRLVSSLFRSVADDLSNCYEVEAAAVQVYNEQVDDLLHPGREEGHGLNLAVQNGGSIPGLTWVRCHRPEALLEAFGRARSNLVYAETKMNKASSRSHAVFQVKITRRQRADASVSGTQMECTRAKLNVVDLAGSERVKKSGVEGAQLKEALAINKSLLVPAAQ</sequence>
<keyword evidence="3 4" id="KW-0505">Motor protein</keyword>
<evidence type="ECO:0000313" key="7">
    <source>
        <dbReference type="Proteomes" id="UP000626109"/>
    </source>
</evidence>
<organism evidence="6 7">
    <name type="scientific">Polarella glacialis</name>
    <name type="common">Dinoflagellate</name>
    <dbReference type="NCBI Taxonomy" id="89957"/>
    <lineage>
        <taxon>Eukaryota</taxon>
        <taxon>Sar</taxon>
        <taxon>Alveolata</taxon>
        <taxon>Dinophyceae</taxon>
        <taxon>Suessiales</taxon>
        <taxon>Suessiaceae</taxon>
        <taxon>Polarella</taxon>
    </lineage>
</organism>
<dbReference type="Proteomes" id="UP000626109">
    <property type="component" value="Unassembled WGS sequence"/>
</dbReference>
<keyword evidence="4" id="KW-0493">Microtubule</keyword>
<evidence type="ECO:0000256" key="1">
    <source>
        <dbReference type="ARBA" id="ARBA00022741"/>
    </source>
</evidence>
<dbReference type="GO" id="GO:0007018">
    <property type="term" value="P:microtubule-based movement"/>
    <property type="evidence" value="ECO:0007669"/>
    <property type="project" value="InterPro"/>
</dbReference>
<dbReference type="GO" id="GO:0007052">
    <property type="term" value="P:mitotic spindle organization"/>
    <property type="evidence" value="ECO:0007669"/>
    <property type="project" value="TreeGrafter"/>
</dbReference>
<dbReference type="InterPro" id="IPR001752">
    <property type="entry name" value="Kinesin_motor_dom"/>
</dbReference>
<dbReference type="SMART" id="SM00129">
    <property type="entry name" value="KISc"/>
    <property type="match status" value="1"/>
</dbReference>
<evidence type="ECO:0000259" key="5">
    <source>
        <dbReference type="PROSITE" id="PS50067"/>
    </source>
</evidence>
<name>A0A813I5J7_POLGL</name>
<dbReference type="GO" id="GO:0051231">
    <property type="term" value="P:spindle elongation"/>
    <property type="evidence" value="ECO:0007669"/>
    <property type="project" value="TreeGrafter"/>
</dbReference>
<dbReference type="InterPro" id="IPR019821">
    <property type="entry name" value="Kinesin_motor_CS"/>
</dbReference>
<dbReference type="PRINTS" id="PR00380">
    <property type="entry name" value="KINESINHEAVY"/>
</dbReference>
<dbReference type="EMBL" id="CAJNNW010003902">
    <property type="protein sequence ID" value="CAE8645844.1"/>
    <property type="molecule type" value="Genomic_DNA"/>
</dbReference>
<dbReference type="PROSITE" id="PS50067">
    <property type="entry name" value="KINESIN_MOTOR_2"/>
    <property type="match status" value="1"/>
</dbReference>
<evidence type="ECO:0000256" key="2">
    <source>
        <dbReference type="ARBA" id="ARBA00022840"/>
    </source>
</evidence>
<dbReference type="PANTHER" id="PTHR47969">
    <property type="entry name" value="CHROMOSOME-ASSOCIATED KINESIN KIF4A-RELATED"/>
    <property type="match status" value="1"/>
</dbReference>
<feature type="binding site" evidence="3">
    <location>
        <begin position="134"/>
        <end position="141"/>
    </location>
    <ligand>
        <name>ATP</name>
        <dbReference type="ChEBI" id="CHEBI:30616"/>
    </ligand>
</feature>
<dbReference type="PANTHER" id="PTHR47969:SF29">
    <property type="entry name" value="KINESIN-LIKE PROTEIN"/>
    <property type="match status" value="1"/>
</dbReference>
<dbReference type="SUPFAM" id="SSF52540">
    <property type="entry name" value="P-loop containing nucleoside triphosphate hydrolases"/>
    <property type="match status" value="1"/>
</dbReference>
<keyword evidence="1 3" id="KW-0547">Nucleotide-binding</keyword>
<proteinExistence type="inferred from homology"/>
<comment type="similarity">
    <text evidence="3 4">Belongs to the TRAFAC class myosin-kinesin ATPase superfamily. Kinesin family.</text>
</comment>
<evidence type="ECO:0000256" key="4">
    <source>
        <dbReference type="RuleBase" id="RU000394"/>
    </source>
</evidence>
<dbReference type="InterPro" id="IPR027417">
    <property type="entry name" value="P-loop_NTPase"/>
</dbReference>
<comment type="caution">
    <text evidence="6">The sequence shown here is derived from an EMBL/GenBank/DDBJ whole genome shotgun (WGS) entry which is preliminary data.</text>
</comment>
<protein>
    <recommendedName>
        <fullName evidence="4">Kinesin-like protein</fullName>
    </recommendedName>
</protein>
<dbReference type="GO" id="GO:0005524">
    <property type="term" value="F:ATP binding"/>
    <property type="evidence" value="ECO:0007669"/>
    <property type="project" value="UniProtKB-UniRule"/>
</dbReference>
<dbReference type="GO" id="GO:0008017">
    <property type="term" value="F:microtubule binding"/>
    <property type="evidence" value="ECO:0007669"/>
    <property type="project" value="InterPro"/>
</dbReference>
<dbReference type="GO" id="GO:0005874">
    <property type="term" value="C:microtubule"/>
    <property type="evidence" value="ECO:0007669"/>
    <property type="project" value="UniProtKB-KW"/>
</dbReference>
<dbReference type="AlphaFoldDB" id="A0A813I5J7"/>
<reference evidence="6" key="1">
    <citation type="submission" date="2021-02" db="EMBL/GenBank/DDBJ databases">
        <authorList>
            <person name="Dougan E. K."/>
            <person name="Rhodes N."/>
            <person name="Thang M."/>
            <person name="Chan C."/>
        </authorList>
    </citation>
    <scope>NUCLEOTIDE SEQUENCE</scope>
</reference>
<keyword evidence="2 3" id="KW-0067">ATP-binding</keyword>
<dbReference type="GO" id="GO:0003777">
    <property type="term" value="F:microtubule motor activity"/>
    <property type="evidence" value="ECO:0007669"/>
    <property type="project" value="InterPro"/>
</dbReference>
<feature type="non-terminal residue" evidence="6">
    <location>
        <position position="1"/>
    </location>
</feature>
<dbReference type="Gene3D" id="3.40.850.10">
    <property type="entry name" value="Kinesin motor domain"/>
    <property type="match status" value="1"/>
</dbReference>
<dbReference type="GO" id="GO:0005875">
    <property type="term" value="C:microtubule associated complex"/>
    <property type="evidence" value="ECO:0007669"/>
    <property type="project" value="TreeGrafter"/>
</dbReference>
<evidence type="ECO:0000313" key="6">
    <source>
        <dbReference type="EMBL" id="CAE8645844.1"/>
    </source>
</evidence>
<dbReference type="Pfam" id="PF00225">
    <property type="entry name" value="Kinesin"/>
    <property type="match status" value="1"/>
</dbReference>
<accession>A0A813I5J7</accession>
<feature type="domain" description="Kinesin motor" evidence="5">
    <location>
        <begin position="20"/>
        <end position="320"/>
    </location>
</feature>
<dbReference type="InterPro" id="IPR036961">
    <property type="entry name" value="Kinesin_motor_dom_sf"/>
</dbReference>
<evidence type="ECO:0000256" key="3">
    <source>
        <dbReference type="PROSITE-ProRule" id="PRU00283"/>
    </source>
</evidence>
<dbReference type="PROSITE" id="PS00411">
    <property type="entry name" value="KINESIN_MOTOR_1"/>
    <property type="match status" value="1"/>
</dbReference>
<gene>
    <name evidence="6" type="ORF">PGLA2088_LOCUS4269</name>
</gene>